<proteinExistence type="predicted"/>
<dbReference type="OrthoDB" id="3902805at2"/>
<dbReference type="AlphaFoldDB" id="C0QTD4"/>
<dbReference type="RefSeq" id="WP_012675594.1">
    <property type="nucleotide sequence ID" value="NC_012440.1"/>
</dbReference>
<dbReference type="PaxDb" id="123214-PERMA_0151"/>
<protein>
    <submittedName>
        <fullName evidence="2">Glucan 1,4 alpha-glucosidase</fullName>
    </submittedName>
</protein>
<evidence type="ECO:0000259" key="1">
    <source>
        <dbReference type="Pfam" id="PF00723"/>
    </source>
</evidence>
<dbReference type="CAZy" id="GH15">
    <property type="family name" value="Glycoside Hydrolase Family 15"/>
</dbReference>
<keyword evidence="3" id="KW-1185">Reference proteome</keyword>
<dbReference type="Proteomes" id="UP000001366">
    <property type="component" value="Chromosome"/>
</dbReference>
<organism evidence="2 3">
    <name type="scientific">Persephonella marina (strain DSM 14350 / EX-H1)</name>
    <dbReference type="NCBI Taxonomy" id="123214"/>
    <lineage>
        <taxon>Bacteria</taxon>
        <taxon>Pseudomonadati</taxon>
        <taxon>Aquificota</taxon>
        <taxon>Aquificia</taxon>
        <taxon>Aquificales</taxon>
        <taxon>Hydrogenothermaceae</taxon>
        <taxon>Persephonella</taxon>
    </lineage>
</organism>
<dbReference type="EMBL" id="CP001230">
    <property type="protein sequence ID" value="ACO03355.1"/>
    <property type="molecule type" value="Genomic_DNA"/>
</dbReference>
<dbReference type="InterPro" id="IPR012341">
    <property type="entry name" value="6hp_glycosidase-like_sf"/>
</dbReference>
<evidence type="ECO:0000313" key="2">
    <source>
        <dbReference type="EMBL" id="ACO03355.1"/>
    </source>
</evidence>
<dbReference type="InterPro" id="IPR008928">
    <property type="entry name" value="6-hairpin_glycosidase_sf"/>
</dbReference>
<dbReference type="PANTHER" id="PTHR31616:SF13">
    <property type="entry name" value="GLUCAN 1,4-ALPHA-GLUCOSIDASE"/>
    <property type="match status" value="1"/>
</dbReference>
<reference evidence="2 3" key="1">
    <citation type="journal article" date="2009" name="J. Bacteriol.">
        <title>Complete and draft genome sequences of six members of the Aquificales.</title>
        <authorList>
            <person name="Reysenbach A.L."/>
            <person name="Hamamura N."/>
            <person name="Podar M."/>
            <person name="Griffiths E."/>
            <person name="Ferreira S."/>
            <person name="Hochstein R."/>
            <person name="Heidelberg J."/>
            <person name="Johnson J."/>
            <person name="Mead D."/>
            <person name="Pohorille A."/>
            <person name="Sarmiento M."/>
            <person name="Schweighofer K."/>
            <person name="Seshadri R."/>
            <person name="Voytek M.A."/>
        </authorList>
    </citation>
    <scope>NUCLEOTIDE SEQUENCE [LARGE SCALE GENOMIC DNA]</scope>
    <source>
        <strain evidence="3">DSM 14350 / EX-H1</strain>
    </source>
</reference>
<dbReference type="KEGG" id="pmx:PERMA_0151"/>
<dbReference type="SUPFAM" id="SSF48208">
    <property type="entry name" value="Six-hairpin glycosidases"/>
    <property type="match status" value="1"/>
</dbReference>
<dbReference type="Pfam" id="PF00723">
    <property type="entry name" value="Glyco_hydro_15"/>
    <property type="match status" value="1"/>
</dbReference>
<evidence type="ECO:0000313" key="3">
    <source>
        <dbReference type="Proteomes" id="UP000001366"/>
    </source>
</evidence>
<dbReference type="GO" id="GO:0005975">
    <property type="term" value="P:carbohydrate metabolic process"/>
    <property type="evidence" value="ECO:0007669"/>
    <property type="project" value="InterPro"/>
</dbReference>
<sequence length="641" mass="74923">MYREAVVANSQMFANFDKYLSMRDLYFPYVGQYNHLSGNKNHLIVCVNGEISFLDKGWEKSFGYKKDALITDIKAVNYDLRIQLNINDMIHKYMPVYIRKLKVKNLSSHKKDVKIFFYHDFRLNETTVGNTALYHPDLKGVVHYREATYLFISICPEISEYTIKKKEESSILEIENGSLSMNPIARGDIDSAVSYNIELDGNEEKEFYYYIVAGHSFDDIEEKLIKLRADTTEHFVEETEIYWKAWLNERKEIKRSIDDEIKELYDRSLLIIKAHMDKDGSIIASADSSIFQRFNKDHYAYSWPRDNSFIVMALDRAGYGHATKRFFEFCVRTLTKKGYFLQKYLPDGSFGSSWHPWIDEKGNPQLPIQEDETALVIWALFSHYQETKDVEFIDRIYNQLVRPAAYFMMNYRDRETGLPRESYDPWEERRGVGTYTCATVFAGLLSASKLAHLTGNLDEARKFKDVAEEVREGILKYLYDESENRFIRMLYRDSSGKIKKDKTVDASLMAVFFTGLLPPDDYRVINTVNAIREKLWIDEGIKGLARFENDEYHRISEKYPGNPWIVTTMWLADWYIAVEKIDEAVELLRWAVKRKSQAGLLAEQYNPETGDPISVTPLTWSHAAFCYTVQNLNKKLYEMGI</sequence>
<dbReference type="InterPro" id="IPR011613">
    <property type="entry name" value="GH15-like"/>
</dbReference>
<feature type="domain" description="GH15-like" evidence="1">
    <location>
        <begin position="263"/>
        <end position="625"/>
    </location>
</feature>
<gene>
    <name evidence="2" type="ordered locus">PERMA_0151</name>
</gene>
<name>C0QTD4_PERMH</name>
<dbReference type="Gene3D" id="1.50.10.10">
    <property type="match status" value="1"/>
</dbReference>
<dbReference type="eggNOG" id="COG3387">
    <property type="taxonomic scope" value="Bacteria"/>
</dbReference>
<dbReference type="STRING" id="123214.PERMA_0151"/>
<dbReference type="GO" id="GO:0004553">
    <property type="term" value="F:hydrolase activity, hydrolyzing O-glycosyl compounds"/>
    <property type="evidence" value="ECO:0007669"/>
    <property type="project" value="UniProtKB-ARBA"/>
</dbReference>
<accession>C0QTD4</accession>
<dbReference type="HOGENOM" id="CLU_028187_0_0_0"/>
<dbReference type="PANTHER" id="PTHR31616">
    <property type="entry name" value="TREHALASE"/>
    <property type="match status" value="1"/>
</dbReference>